<name>A0ABN4BVI1_DEHRP</name>
<gene>
    <name evidence="2" type="ORF">DEHRE_04065</name>
</gene>
<accession>A0ABN4BVI1</accession>
<feature type="compositionally biased region" description="Basic and acidic residues" evidence="1">
    <location>
        <begin position="20"/>
        <end position="33"/>
    </location>
</feature>
<evidence type="ECO:0000313" key="2">
    <source>
        <dbReference type="EMBL" id="AHF11289.1"/>
    </source>
</evidence>
<proteinExistence type="predicted"/>
<evidence type="ECO:0000256" key="1">
    <source>
        <dbReference type="SAM" id="MobiDB-lite"/>
    </source>
</evidence>
<dbReference type="Proteomes" id="UP000018934">
    <property type="component" value="Chromosome"/>
</dbReference>
<reference evidence="2 3" key="1">
    <citation type="journal article" date="2013" name="Stand. Genomic Sci.">
        <title>Complete genome sequence of Dehalobacter restrictus PER-K23(T.).</title>
        <authorList>
            <person name="Kruse T."/>
            <person name="Maillard J."/>
            <person name="Goodwin L."/>
            <person name="Woyke T."/>
            <person name="Teshima H."/>
            <person name="Bruce D."/>
            <person name="Detter C."/>
            <person name="Tapia R."/>
            <person name="Han C."/>
            <person name="Huntemann M."/>
            <person name="Wei C.L."/>
            <person name="Han J."/>
            <person name="Chen A."/>
            <person name="Kyrpides N."/>
            <person name="Szeto E."/>
            <person name="Markowitz V."/>
            <person name="Ivanova N."/>
            <person name="Pagani I."/>
            <person name="Pati A."/>
            <person name="Pitluck S."/>
            <person name="Nolan M."/>
            <person name="Holliger C."/>
            <person name="Smidt H."/>
        </authorList>
    </citation>
    <scope>NUCLEOTIDE SEQUENCE [LARGE SCALE GENOMIC DNA]</scope>
    <source>
        <strain evidence="3">DSM 9455</strain>
    </source>
</reference>
<dbReference type="RefSeq" id="WP_025205288.1">
    <property type="nucleotide sequence ID" value="NZ_CP007033.1"/>
</dbReference>
<dbReference type="EMBL" id="CP007033">
    <property type="protein sequence ID" value="AHF11289.1"/>
    <property type="molecule type" value="Genomic_DNA"/>
</dbReference>
<protein>
    <submittedName>
        <fullName evidence="2">Uncharacterized protein</fullName>
    </submittedName>
</protein>
<keyword evidence="3" id="KW-1185">Reference proteome</keyword>
<feature type="region of interest" description="Disordered" evidence="1">
    <location>
        <begin position="1"/>
        <end position="33"/>
    </location>
</feature>
<evidence type="ECO:0000313" key="3">
    <source>
        <dbReference type="Proteomes" id="UP000018934"/>
    </source>
</evidence>
<feature type="compositionally biased region" description="Basic and acidic residues" evidence="1">
    <location>
        <begin position="1"/>
        <end position="13"/>
    </location>
</feature>
<organism evidence="2 3">
    <name type="scientific">Dehalobacter restrictus (strain DSM 9455 / PER-K23)</name>
    <dbReference type="NCBI Taxonomy" id="871738"/>
    <lineage>
        <taxon>Bacteria</taxon>
        <taxon>Bacillati</taxon>
        <taxon>Bacillota</taxon>
        <taxon>Clostridia</taxon>
        <taxon>Eubacteriales</taxon>
        <taxon>Desulfitobacteriaceae</taxon>
        <taxon>Dehalobacter</taxon>
    </lineage>
</organism>
<sequence length="151" mass="17303">MAHEHHEHHEHEGQACQCGHHHDEQHEQHEQHEKTVLCNQEEITVTHHEGAVILSTERVIAKEYSWVRDRLNKELQSLAGWVEDQGGLVGHIKAFLTETGYTCMLSTTGEDVQIKETLKPKVTAKITLIVFINNENELYSKLAETLKKLVN</sequence>